<sequence length="81" mass="9304">MQAKEMKKADFTLDLRGESCPYPVMYTLEALEGMREGELLQVITDCPSSFRNVPEEAVKHGYTFAKDPVKNGQEYLFYIYA</sequence>
<evidence type="ECO:0000313" key="3">
    <source>
        <dbReference type="EMBL" id="MDY0393394.1"/>
    </source>
</evidence>
<dbReference type="Gene3D" id="3.30.110.40">
    <property type="entry name" value="TusA-like domain"/>
    <property type="match status" value="1"/>
</dbReference>
<organism evidence="3 4">
    <name type="scientific">Tigheibacillus halophilus</name>
    <dbReference type="NCBI Taxonomy" id="361280"/>
    <lineage>
        <taxon>Bacteria</taxon>
        <taxon>Bacillati</taxon>
        <taxon>Bacillota</taxon>
        <taxon>Bacilli</taxon>
        <taxon>Bacillales</taxon>
        <taxon>Bacillaceae</taxon>
        <taxon>Tigheibacillus</taxon>
    </lineage>
</organism>
<evidence type="ECO:0000313" key="4">
    <source>
        <dbReference type="Proteomes" id="UP001281447"/>
    </source>
</evidence>
<evidence type="ECO:0000256" key="1">
    <source>
        <dbReference type="ARBA" id="ARBA00008984"/>
    </source>
</evidence>
<dbReference type="InterPro" id="IPR001455">
    <property type="entry name" value="TusA-like"/>
</dbReference>
<feature type="domain" description="UPF0033" evidence="2">
    <location>
        <begin position="13"/>
        <end position="37"/>
    </location>
</feature>
<gene>
    <name evidence="3" type="primary">yedF</name>
    <name evidence="3" type="ORF">RWE15_01830</name>
</gene>
<dbReference type="PROSITE" id="PS01148">
    <property type="entry name" value="UPF0033"/>
    <property type="match status" value="1"/>
</dbReference>
<reference evidence="3 4" key="1">
    <citation type="submission" date="2023-10" db="EMBL/GenBank/DDBJ databases">
        <title>Virgibacillus halophilus 5B73C genome.</title>
        <authorList>
            <person name="Miliotis G."/>
            <person name="Sengupta P."/>
            <person name="Hameed A."/>
            <person name="Chuvochina M."/>
            <person name="Mcdonagh F."/>
            <person name="Simpson A.C."/>
            <person name="Singh N.K."/>
            <person name="Rekha P.D."/>
            <person name="Raman K."/>
            <person name="Hugenholtz P."/>
            <person name="Venkateswaran K."/>
        </authorList>
    </citation>
    <scope>NUCLEOTIDE SEQUENCE [LARGE SCALE GENOMIC DNA]</scope>
    <source>
        <strain evidence="3 4">5B73C</strain>
    </source>
</reference>
<dbReference type="InterPro" id="IPR036868">
    <property type="entry name" value="TusA-like_sf"/>
</dbReference>
<dbReference type="RefSeq" id="WP_390356602.1">
    <property type="nucleotide sequence ID" value="NZ_JBHUIZ010000013.1"/>
</dbReference>
<accession>A0ABU5C2E0</accession>
<dbReference type="SUPFAM" id="SSF64307">
    <property type="entry name" value="SirA-like"/>
    <property type="match status" value="1"/>
</dbReference>
<dbReference type="Pfam" id="PF01206">
    <property type="entry name" value="TusA"/>
    <property type="match status" value="1"/>
</dbReference>
<comment type="caution">
    <text evidence="3">The sequence shown here is derived from an EMBL/GenBank/DDBJ whole genome shotgun (WGS) entry which is preliminary data.</text>
</comment>
<dbReference type="PANTHER" id="PTHR33279">
    <property type="entry name" value="SULFUR CARRIER PROTEIN YEDF-RELATED"/>
    <property type="match status" value="1"/>
</dbReference>
<comment type="similarity">
    <text evidence="1">Belongs to the sulfur carrier protein TusA family.</text>
</comment>
<dbReference type="Proteomes" id="UP001281447">
    <property type="component" value="Unassembled WGS sequence"/>
</dbReference>
<dbReference type="PANTHER" id="PTHR33279:SF6">
    <property type="entry name" value="SULFUR CARRIER PROTEIN YEDF-RELATED"/>
    <property type="match status" value="1"/>
</dbReference>
<evidence type="ECO:0000259" key="2">
    <source>
        <dbReference type="PROSITE" id="PS01148"/>
    </source>
</evidence>
<dbReference type="NCBIfam" id="NF008242">
    <property type="entry name" value="PRK11018.1"/>
    <property type="match status" value="1"/>
</dbReference>
<dbReference type="EMBL" id="JAWDIP010000003">
    <property type="protein sequence ID" value="MDY0393394.1"/>
    <property type="molecule type" value="Genomic_DNA"/>
</dbReference>
<name>A0ABU5C2E0_9BACI</name>
<keyword evidence="4" id="KW-1185">Reference proteome</keyword>
<proteinExistence type="inferred from homology"/>
<protein>
    <submittedName>
        <fullName evidence="3">Sulfurtransferase-like selenium metabolism protein YedF</fullName>
    </submittedName>
</protein>